<evidence type="ECO:0000256" key="4">
    <source>
        <dbReference type="ARBA" id="ARBA00023163"/>
    </source>
</evidence>
<dbReference type="EMBL" id="JAAAMV010000027">
    <property type="protein sequence ID" value="NBD27472.1"/>
    <property type="molecule type" value="Genomic_DNA"/>
</dbReference>
<keyword evidence="2" id="KW-0805">Transcription regulation</keyword>
<dbReference type="InterPro" id="IPR036390">
    <property type="entry name" value="WH_DNA-bd_sf"/>
</dbReference>
<dbReference type="Pfam" id="PF03466">
    <property type="entry name" value="LysR_substrate"/>
    <property type="match status" value="1"/>
</dbReference>
<evidence type="ECO:0000256" key="2">
    <source>
        <dbReference type="ARBA" id="ARBA00023015"/>
    </source>
</evidence>
<dbReference type="CDD" id="cd08438">
    <property type="entry name" value="PBP2_CidR"/>
    <property type="match status" value="1"/>
</dbReference>
<dbReference type="PANTHER" id="PTHR30419">
    <property type="entry name" value="HTH-TYPE TRANSCRIPTIONAL REGULATOR YBHD"/>
    <property type="match status" value="1"/>
</dbReference>
<accession>A0ABW9XXN0</accession>
<keyword evidence="4" id="KW-0804">Transcription</keyword>
<keyword evidence="3" id="KW-0238">DNA-binding</keyword>
<proteinExistence type="inferred from homology"/>
<gene>
    <name evidence="6" type="ORF">GT019_26670</name>
</gene>
<evidence type="ECO:0000313" key="7">
    <source>
        <dbReference type="Proteomes" id="UP000665561"/>
    </source>
</evidence>
<protein>
    <submittedName>
        <fullName evidence="6">LysR family transcriptional regulator</fullName>
    </submittedName>
</protein>
<dbReference type="PANTHER" id="PTHR30419:SF8">
    <property type="entry name" value="NITROGEN ASSIMILATION TRANSCRIPTIONAL ACTIVATOR-RELATED"/>
    <property type="match status" value="1"/>
</dbReference>
<dbReference type="InterPro" id="IPR036388">
    <property type="entry name" value="WH-like_DNA-bd_sf"/>
</dbReference>
<dbReference type="Pfam" id="PF00126">
    <property type="entry name" value="HTH_1"/>
    <property type="match status" value="1"/>
</dbReference>
<dbReference type="InterPro" id="IPR000847">
    <property type="entry name" value="LysR_HTH_N"/>
</dbReference>
<keyword evidence="7" id="KW-1185">Reference proteome</keyword>
<sequence length="295" mass="33781">MDIRHLNYFLEVARRQSFTKAAQALYITQPTISKTIKNFEDELGVVLFERAGKRILLTDAGEILLEQAQQMMQAFKDMTFRLEELTEVRAGRIRVGLPPMVGVSFFPQVIGRFRASYPGIALELFEYGTKRVAAEVESGELDIGVILLPADEERFDSFCFVKQQLMLVVPPSHRLAGREEVRLAELSEEPFLLFHEDFALRDRIIAACERQGFRPHVVYSSTQWDFISELAAVNLGIALLPDKICKELDRERLRIIRTDPPIPWELAMIWRKNGYLSHAAREWIALARTMLAAAD</sequence>
<dbReference type="InterPro" id="IPR005119">
    <property type="entry name" value="LysR_subst-bd"/>
</dbReference>
<organism evidence="6 7">
    <name type="scientific">Paenibacillus glycinis</name>
    <dbReference type="NCBI Taxonomy" id="2697035"/>
    <lineage>
        <taxon>Bacteria</taxon>
        <taxon>Bacillati</taxon>
        <taxon>Bacillota</taxon>
        <taxon>Bacilli</taxon>
        <taxon>Bacillales</taxon>
        <taxon>Paenibacillaceae</taxon>
        <taxon>Paenibacillus</taxon>
    </lineage>
</organism>
<evidence type="ECO:0000259" key="5">
    <source>
        <dbReference type="PROSITE" id="PS50931"/>
    </source>
</evidence>
<comment type="caution">
    <text evidence="6">The sequence shown here is derived from an EMBL/GenBank/DDBJ whole genome shotgun (WGS) entry which is preliminary data.</text>
</comment>
<evidence type="ECO:0000313" key="6">
    <source>
        <dbReference type="EMBL" id="NBD27472.1"/>
    </source>
</evidence>
<dbReference type="InterPro" id="IPR050950">
    <property type="entry name" value="HTH-type_LysR_regulators"/>
</dbReference>
<dbReference type="SUPFAM" id="SSF53850">
    <property type="entry name" value="Periplasmic binding protein-like II"/>
    <property type="match status" value="1"/>
</dbReference>
<dbReference type="Gene3D" id="3.40.190.290">
    <property type="match status" value="1"/>
</dbReference>
<comment type="similarity">
    <text evidence="1">Belongs to the LysR transcriptional regulatory family.</text>
</comment>
<feature type="domain" description="HTH lysR-type" evidence="5">
    <location>
        <begin position="1"/>
        <end position="58"/>
    </location>
</feature>
<dbReference type="PROSITE" id="PS50931">
    <property type="entry name" value="HTH_LYSR"/>
    <property type="match status" value="1"/>
</dbReference>
<evidence type="ECO:0000256" key="3">
    <source>
        <dbReference type="ARBA" id="ARBA00023125"/>
    </source>
</evidence>
<dbReference type="PRINTS" id="PR00039">
    <property type="entry name" value="HTHLYSR"/>
</dbReference>
<reference evidence="6 7" key="1">
    <citation type="submission" date="2020-01" db="EMBL/GenBank/DDBJ databases">
        <title>Paenibacillus soybeanensis sp. nov. isolated from the nodules of soybean (Glycine max(L.) Merr).</title>
        <authorList>
            <person name="Wang H."/>
        </authorList>
    </citation>
    <scope>NUCLEOTIDE SEQUENCE [LARGE SCALE GENOMIC DNA]</scope>
    <source>
        <strain evidence="6 7">T1</strain>
    </source>
</reference>
<dbReference type="Gene3D" id="1.10.10.10">
    <property type="entry name" value="Winged helix-like DNA-binding domain superfamily/Winged helix DNA-binding domain"/>
    <property type="match status" value="1"/>
</dbReference>
<name>A0ABW9XXN0_9BACL</name>
<dbReference type="RefSeq" id="WP_161746489.1">
    <property type="nucleotide sequence ID" value="NZ_JAAAMV010000027.1"/>
</dbReference>
<dbReference type="Proteomes" id="UP000665561">
    <property type="component" value="Unassembled WGS sequence"/>
</dbReference>
<evidence type="ECO:0000256" key="1">
    <source>
        <dbReference type="ARBA" id="ARBA00009437"/>
    </source>
</evidence>
<dbReference type="SUPFAM" id="SSF46785">
    <property type="entry name" value="Winged helix' DNA-binding domain"/>
    <property type="match status" value="1"/>
</dbReference>